<accession>A0A8B7P8S1</accession>
<feature type="compositionally biased region" description="Basic and acidic residues" evidence="1">
    <location>
        <begin position="1271"/>
        <end position="1280"/>
    </location>
</feature>
<feature type="compositionally biased region" description="Low complexity" evidence="1">
    <location>
        <begin position="851"/>
        <end position="872"/>
    </location>
</feature>
<dbReference type="InterPro" id="IPR027267">
    <property type="entry name" value="AH/BAR_dom_sf"/>
</dbReference>
<feature type="region of interest" description="Disordered" evidence="1">
    <location>
        <begin position="1368"/>
        <end position="1389"/>
    </location>
</feature>
<feature type="compositionally biased region" description="Polar residues" evidence="1">
    <location>
        <begin position="608"/>
        <end position="624"/>
    </location>
</feature>
<feature type="region of interest" description="Disordered" evidence="1">
    <location>
        <begin position="697"/>
        <end position="716"/>
    </location>
</feature>
<feature type="compositionally biased region" description="Low complexity" evidence="1">
    <location>
        <begin position="268"/>
        <end position="295"/>
    </location>
</feature>
<organism evidence="4 5">
    <name type="scientific">Hyalella azteca</name>
    <name type="common">Amphipod</name>
    <dbReference type="NCBI Taxonomy" id="294128"/>
    <lineage>
        <taxon>Eukaryota</taxon>
        <taxon>Metazoa</taxon>
        <taxon>Ecdysozoa</taxon>
        <taxon>Arthropoda</taxon>
        <taxon>Crustacea</taxon>
        <taxon>Multicrustacea</taxon>
        <taxon>Malacostraca</taxon>
        <taxon>Eumalacostraca</taxon>
        <taxon>Peracarida</taxon>
        <taxon>Amphipoda</taxon>
        <taxon>Senticaudata</taxon>
        <taxon>Talitrida</taxon>
        <taxon>Talitroidea</taxon>
        <taxon>Hyalellidae</taxon>
        <taxon>Hyalella</taxon>
    </lineage>
</organism>
<feature type="compositionally biased region" description="Polar residues" evidence="1">
    <location>
        <begin position="1283"/>
        <end position="1293"/>
    </location>
</feature>
<feature type="compositionally biased region" description="Polar residues" evidence="1">
    <location>
        <begin position="1001"/>
        <end position="1012"/>
    </location>
</feature>
<feature type="compositionally biased region" description="Low complexity" evidence="1">
    <location>
        <begin position="1528"/>
        <end position="1553"/>
    </location>
</feature>
<feature type="domain" description="WH2" evidence="2">
    <location>
        <begin position="1618"/>
        <end position="1635"/>
    </location>
</feature>
<feature type="domain" description="IMD" evidence="3">
    <location>
        <begin position="2"/>
        <end position="160"/>
    </location>
</feature>
<feature type="compositionally biased region" description="Low complexity" evidence="1">
    <location>
        <begin position="448"/>
        <end position="469"/>
    </location>
</feature>
<keyword evidence="4" id="KW-1185">Reference proteome</keyword>
<dbReference type="GO" id="GO:0015629">
    <property type="term" value="C:actin cytoskeleton"/>
    <property type="evidence" value="ECO:0007669"/>
    <property type="project" value="TreeGrafter"/>
</dbReference>
<dbReference type="GO" id="GO:0005543">
    <property type="term" value="F:phospholipid binding"/>
    <property type="evidence" value="ECO:0007669"/>
    <property type="project" value="TreeGrafter"/>
</dbReference>
<feature type="compositionally biased region" description="Low complexity" evidence="1">
    <location>
        <begin position="907"/>
        <end position="920"/>
    </location>
</feature>
<feature type="region of interest" description="Disordered" evidence="1">
    <location>
        <begin position="796"/>
        <end position="1121"/>
    </location>
</feature>
<feature type="compositionally biased region" description="Polar residues" evidence="1">
    <location>
        <begin position="954"/>
        <end position="967"/>
    </location>
</feature>
<dbReference type="GO" id="GO:0003779">
    <property type="term" value="F:actin binding"/>
    <property type="evidence" value="ECO:0007669"/>
    <property type="project" value="InterPro"/>
</dbReference>
<dbReference type="RefSeq" id="XP_018022202.1">
    <property type="nucleotide sequence ID" value="XM_018166713.2"/>
</dbReference>
<dbReference type="Proteomes" id="UP000694843">
    <property type="component" value="Unplaced"/>
</dbReference>
<name>A0A8B7P8S1_HYAAZ</name>
<dbReference type="PROSITE" id="PS51338">
    <property type="entry name" value="IMD"/>
    <property type="match status" value="1"/>
</dbReference>
<feature type="compositionally biased region" description="Low complexity" evidence="1">
    <location>
        <begin position="1155"/>
        <end position="1174"/>
    </location>
</feature>
<feature type="compositionally biased region" description="Low complexity" evidence="1">
    <location>
        <begin position="480"/>
        <end position="502"/>
    </location>
</feature>
<dbReference type="PANTHER" id="PTHR15708">
    <property type="entry name" value="ACTIN BUNDLING/MISSING IN METASTASIS-RELATED"/>
    <property type="match status" value="1"/>
</dbReference>
<evidence type="ECO:0000259" key="3">
    <source>
        <dbReference type="PROSITE" id="PS51338"/>
    </source>
</evidence>
<dbReference type="KEGG" id="hazt:108678333"/>
<protein>
    <submittedName>
        <fullName evidence="5">Uncharacterized protein LOC108678333</fullName>
    </submittedName>
</protein>
<feature type="compositionally biased region" description="Polar residues" evidence="1">
    <location>
        <begin position="975"/>
        <end position="993"/>
    </location>
</feature>
<feature type="region of interest" description="Disordered" evidence="1">
    <location>
        <begin position="257"/>
        <end position="325"/>
    </location>
</feature>
<evidence type="ECO:0000313" key="5">
    <source>
        <dbReference type="RefSeq" id="XP_018022202.1"/>
    </source>
</evidence>
<feature type="compositionally biased region" description="Polar residues" evidence="1">
    <location>
        <begin position="315"/>
        <end position="325"/>
    </location>
</feature>
<feature type="region of interest" description="Disordered" evidence="1">
    <location>
        <begin position="359"/>
        <end position="399"/>
    </location>
</feature>
<proteinExistence type="predicted"/>
<feature type="compositionally biased region" description="Low complexity" evidence="1">
    <location>
        <begin position="928"/>
        <end position="953"/>
    </location>
</feature>
<feature type="compositionally biased region" description="Low complexity" evidence="1">
    <location>
        <begin position="359"/>
        <end position="368"/>
    </location>
</feature>
<feature type="compositionally biased region" description="Basic and acidic residues" evidence="1">
    <location>
        <begin position="1065"/>
        <end position="1077"/>
    </location>
</feature>
<dbReference type="InterPro" id="IPR013606">
    <property type="entry name" value="I-BAR_dom"/>
</dbReference>
<feature type="region of interest" description="Disordered" evidence="1">
    <location>
        <begin position="411"/>
        <end position="641"/>
    </location>
</feature>
<evidence type="ECO:0000313" key="4">
    <source>
        <dbReference type="Proteomes" id="UP000694843"/>
    </source>
</evidence>
<dbReference type="GO" id="GO:0007009">
    <property type="term" value="P:plasma membrane organization"/>
    <property type="evidence" value="ECO:0007669"/>
    <property type="project" value="InterPro"/>
</dbReference>
<feature type="region of interest" description="Disordered" evidence="1">
    <location>
        <begin position="1449"/>
        <end position="1557"/>
    </location>
</feature>
<sequence length="1647" mass="176265">MESFSILDEECSTLAGHFQLTIRDMKNCSPLWEDFLSRTIKMHSTLKGALGSISSFLDSLQRIADHATNSRGASSDVGATLTRLCMRHKELMARVWALTACLLDSTVQPLQARLDDWKKTTAVLDRDHTKEYKKVRSELKKKTDMVSRLHKKAKKSNKPQTNKILAAGVEEVVSGFTALRNAERAALKRVLLEERGRYCLLAAAITPVLREEVGLVGVLTQVQDVLQQLKKHVDDRGVLPPTSEQLLLGAKDASSEAGVSWQTPPSSPSSLSGSHRSSLTSITSSAAASHLPHAGGLLGLGGSPSHHGRSRSASQSGGLVSVRSQDSGFTSQDALHRHTISGSSLATALQASRVSDISSLSQPSSLSSNDGPASLPPHPAPTDLSSPPTDGVHAPPPKHHHLAAYEKSHVRERPALGPNTFTLPNPSTTGGIRGHVGAVDGLDGGNNNGDRSPVSAGVSSSSNSQQAQQHTATISRRSSRSSLLHFHHSNSNSQESINSQSSCASGVRSKPPLPSRCSSLERPALPEKKPSSSSSSSFRQRLPLHHLLHHHHQNKSSGQEGSSEPLEPPSVPDFNKAPPDMIVPQPVYSNMSELGNGGGDCIEGENSPHGSLGSSGYGSQPNVRTNDDLPTLEECPPPSASHCSRYVPVVPEVPTHLHLRHSVNADGYRLRTPVSTILEHRGEDLAEDCSHFGRSHMPLRGSLTAPSTPTDGAHRSLIPHSLSAYQVQQQQQHYYQQYYQHQQQQQTEHQQQQHYYPQHQVQHSSQYRSGRLSMPSMSYEMQQQLQAHQHELLLQQQRQHPAHPAPPEAAKLPGVDGQSFPGVELRRASQGVRSTGSLRRALNGKPPPPIRRTASISTSSSSLNSAPIATSSTEDPSNGRSSAAPPPLQHTLSSSSLRNTPTAGLIHSSSSSSLPQHLSSAELCHAASSTSLPQNPSSSSLTHLHNSSNSTSSLQNNFHSSTSSISLGNGAAGPSLQNHDYSNSSSNNGSVMTLSGGDNGCSGSVMTLNGDASVSPDLAPPVTDVPPSSVRCNGDGAADSDGDTNTPRGSLENFPPPPDFLLQDDFSRSFTEGKHSVGDGSEDVEPPPAGHDILVGSGTVPPNPGLPVISGGGDGTNSSLSPEELCLEVAKQLAPLYQNKLRAPSTQLNLGGNTSSSQTSQNSSPSSLDQLSPLLDDDHPSPPSPCPPSPCPPVNFSSTSSPSPHTSPQELVKGYSLFGPPDPIQDEGLSKRRVSVSEAVRSLQETKHQPPSPGATRKVVSQATARGNNSEVHEANRIDEVTNPDNRTSNDASHNNRMDAARASIISTLNSKMNSQPESVNNKASNAARTNSQYDPYTQPLPMKLHQEEVMQQVLQQQTESRQLCLNSPNHNTQVMHPNSSPNANTHTLSQDQHLEQLQQQQQHLLHQQQLLHEKHFKQLQQQPPAATAQPLITKPESRAFLATLNSALSQRPSPPQKSQQLRANAANSPVPKPQLKTQLSTPSPSSRLIGSNKTPLRTSQSGPKVNKPKRSIVMGTASRTNSPAGASSIPQPNLSSSSQPMSRLSRTGSSSSDKFKFRQLISNSRNTSSNGQSRETAVLSLASSKPKSAITPNSNHFGVALDDASARVSIVPVNDQLREGLMEQIRKGAKLRQTKQIDDRSAPRVH</sequence>
<feature type="region of interest" description="Disordered" evidence="1">
    <location>
        <begin position="1145"/>
        <end position="1296"/>
    </location>
</feature>
<dbReference type="Pfam" id="PF08397">
    <property type="entry name" value="IMD"/>
    <property type="match status" value="1"/>
</dbReference>
<feature type="compositionally biased region" description="Pro residues" evidence="1">
    <location>
        <begin position="1181"/>
        <end position="1193"/>
    </location>
</feature>
<feature type="compositionally biased region" description="Polar residues" evidence="1">
    <location>
        <begin position="1145"/>
        <end position="1154"/>
    </location>
</feature>
<dbReference type="GO" id="GO:0030031">
    <property type="term" value="P:cell projection assembly"/>
    <property type="evidence" value="ECO:0007669"/>
    <property type="project" value="TreeGrafter"/>
</dbReference>
<feature type="compositionally biased region" description="Low complexity" evidence="1">
    <location>
        <begin position="1197"/>
        <end position="1208"/>
    </location>
</feature>
<dbReference type="GO" id="GO:0009898">
    <property type="term" value="C:cytoplasmic side of plasma membrane"/>
    <property type="evidence" value="ECO:0007669"/>
    <property type="project" value="TreeGrafter"/>
</dbReference>
<dbReference type="PANTHER" id="PTHR15708:SF4">
    <property type="entry name" value="FI21477P1-RELATED"/>
    <property type="match status" value="1"/>
</dbReference>
<dbReference type="SUPFAM" id="SSF103657">
    <property type="entry name" value="BAR/IMD domain-like"/>
    <property type="match status" value="1"/>
</dbReference>
<evidence type="ECO:0000256" key="1">
    <source>
        <dbReference type="SAM" id="MobiDB-lite"/>
    </source>
</evidence>
<feature type="region of interest" description="Disordered" evidence="1">
    <location>
        <begin position="1312"/>
        <end position="1338"/>
    </location>
</feature>
<gene>
    <name evidence="5" type="primary">LOC108678333</name>
</gene>
<feature type="region of interest" description="Disordered" evidence="1">
    <location>
        <begin position="738"/>
        <end position="767"/>
    </location>
</feature>
<dbReference type="InterPro" id="IPR030127">
    <property type="entry name" value="MTSS1/MTSS2"/>
</dbReference>
<feature type="compositionally biased region" description="Polar residues" evidence="1">
    <location>
        <begin position="1476"/>
        <end position="1504"/>
    </location>
</feature>
<feature type="compositionally biased region" description="Polar residues" evidence="1">
    <location>
        <begin position="1259"/>
        <end position="1270"/>
    </location>
</feature>
<feature type="compositionally biased region" description="Polar residues" evidence="1">
    <location>
        <begin position="890"/>
        <end position="902"/>
    </location>
</feature>
<dbReference type="GeneID" id="108678333"/>
<dbReference type="InterPro" id="IPR003124">
    <property type="entry name" value="WH2_dom"/>
</dbReference>
<dbReference type="OMA" id="WGASRED"/>
<feature type="compositionally biased region" description="Polar residues" evidence="1">
    <location>
        <begin position="1312"/>
        <end position="1336"/>
    </location>
</feature>
<feature type="compositionally biased region" description="Polar residues" evidence="1">
    <location>
        <begin position="419"/>
        <end position="430"/>
    </location>
</feature>
<dbReference type="Gene3D" id="1.20.1270.60">
    <property type="entry name" value="Arfaptin homology (AH) domain/BAR domain"/>
    <property type="match status" value="1"/>
</dbReference>
<reference evidence="5" key="1">
    <citation type="submission" date="2025-08" db="UniProtKB">
        <authorList>
            <consortium name="RefSeq"/>
        </authorList>
    </citation>
    <scope>IDENTIFICATION</scope>
    <source>
        <tissue evidence="5">Whole organism</tissue>
    </source>
</reference>
<dbReference type="PROSITE" id="PS51082">
    <property type="entry name" value="WH2"/>
    <property type="match status" value="1"/>
</dbReference>
<feature type="compositionally biased region" description="Basic residues" evidence="1">
    <location>
        <begin position="542"/>
        <end position="554"/>
    </location>
</feature>
<dbReference type="OrthoDB" id="10061327at2759"/>
<evidence type="ECO:0000259" key="2">
    <source>
        <dbReference type="PROSITE" id="PS51082"/>
    </source>
</evidence>